<accession>A0A4V3FE81</accession>
<protein>
    <submittedName>
        <fullName evidence="1">Uncharacterized protein</fullName>
    </submittedName>
</protein>
<keyword evidence="2" id="KW-1185">Reference proteome</keyword>
<dbReference type="Proteomes" id="UP000295662">
    <property type="component" value="Unassembled WGS sequence"/>
</dbReference>
<sequence>MQALAERGFSDLENLPPERLAIAIADVLQENSSYIIEIELREALSQVFEKICVKQDDLANLEIALDNAASDIGSVLTQLFECYIIERFKTNHGEHLAKEHGYEAADKIVNAARDFVAAELAFEETTRHDLTSVDWGGREGEGIVNAILERTVAVYIDTEGSR</sequence>
<dbReference type="EMBL" id="SOCA01000025">
    <property type="protein sequence ID" value="TDU62096.1"/>
    <property type="molecule type" value="Genomic_DNA"/>
</dbReference>
<proteinExistence type="predicted"/>
<comment type="caution">
    <text evidence="1">The sequence shown here is derived from an EMBL/GenBank/DDBJ whole genome shotgun (WGS) entry which is preliminary data.</text>
</comment>
<gene>
    <name evidence="1" type="ORF">EI77_04748</name>
</gene>
<reference evidence="1 2" key="1">
    <citation type="submission" date="2019-03" db="EMBL/GenBank/DDBJ databases">
        <title>Genomic Encyclopedia of Archaeal and Bacterial Type Strains, Phase II (KMG-II): from individual species to whole genera.</title>
        <authorList>
            <person name="Goeker M."/>
        </authorList>
    </citation>
    <scope>NUCLEOTIDE SEQUENCE [LARGE SCALE GENOMIC DNA]</scope>
    <source>
        <strain evidence="1 2">ATCC 25309</strain>
    </source>
</reference>
<name>A0A4V3FE81_9BACT</name>
<evidence type="ECO:0000313" key="2">
    <source>
        <dbReference type="Proteomes" id="UP000295662"/>
    </source>
</evidence>
<organism evidence="1 2">
    <name type="scientific">Prosthecobacter fusiformis</name>
    <dbReference type="NCBI Taxonomy" id="48464"/>
    <lineage>
        <taxon>Bacteria</taxon>
        <taxon>Pseudomonadati</taxon>
        <taxon>Verrucomicrobiota</taxon>
        <taxon>Verrucomicrobiia</taxon>
        <taxon>Verrucomicrobiales</taxon>
        <taxon>Verrucomicrobiaceae</taxon>
        <taxon>Prosthecobacter</taxon>
    </lineage>
</organism>
<evidence type="ECO:0000313" key="1">
    <source>
        <dbReference type="EMBL" id="TDU62096.1"/>
    </source>
</evidence>
<dbReference type="AlphaFoldDB" id="A0A4V3FE81"/>